<protein>
    <submittedName>
        <fullName evidence="2">SEC-C metal-binding domain-containing protein</fullName>
    </submittedName>
</protein>
<feature type="compositionally biased region" description="Gly residues" evidence="1">
    <location>
        <begin position="60"/>
        <end position="82"/>
    </location>
</feature>
<feature type="region of interest" description="Disordered" evidence="1">
    <location>
        <begin position="1"/>
        <end position="171"/>
    </location>
</feature>
<dbReference type="Pfam" id="PF02810">
    <property type="entry name" value="SEC-C"/>
    <property type="match status" value="1"/>
</dbReference>
<dbReference type="RefSeq" id="WP_324278435.1">
    <property type="nucleotide sequence ID" value="NZ_CP141261.1"/>
</dbReference>
<dbReference type="InterPro" id="IPR004027">
    <property type="entry name" value="SEC_C_motif"/>
</dbReference>
<evidence type="ECO:0000256" key="1">
    <source>
        <dbReference type="SAM" id="MobiDB-lite"/>
    </source>
</evidence>
<feature type="compositionally biased region" description="Low complexity" evidence="1">
    <location>
        <begin position="195"/>
        <end position="204"/>
    </location>
</feature>
<evidence type="ECO:0000313" key="2">
    <source>
        <dbReference type="EMBL" id="WRL67126.1"/>
    </source>
</evidence>
<sequence length="229" mass="23091">MARAPLRDGLPAGRHPPACDGQPRPGRGVPARGLRHVQRDARRHQGGVRRLPVQPRGEDQGGAGRRGQGQAGRGGGQGAGRRAGGHRPRPGPPGRRGQGRPAGSGDRRPVGSHRTHAGGIGRQRDGNTDGPPLRDGQAVRGCGVRGRSGGADAVGHRAAAGRQGFGGTAAQPGAAELLGAQPGRLRGESGKAKAAKSATVSGTKETPRNAPCPCGSGKKYKFCHGASAG</sequence>
<dbReference type="EMBL" id="CP141261">
    <property type="protein sequence ID" value="WRL67126.1"/>
    <property type="molecule type" value="Genomic_DNA"/>
</dbReference>
<evidence type="ECO:0000313" key="3">
    <source>
        <dbReference type="Proteomes" id="UP001324287"/>
    </source>
</evidence>
<accession>A0ABZ1BB60</accession>
<feature type="compositionally biased region" description="Basic residues" evidence="1">
    <location>
        <begin position="33"/>
        <end position="47"/>
    </location>
</feature>
<reference evidence="2 3" key="1">
    <citation type="submission" date="2023-12" db="EMBL/GenBank/DDBJ databases">
        <title>Blastococcus brunescens sp. nov., an actonobacterium isolated from sandstone collected in sahara desert.</title>
        <authorList>
            <person name="Gtari M."/>
            <person name="Ghodhbane F."/>
        </authorList>
    </citation>
    <scope>NUCLEOTIDE SEQUENCE [LARGE SCALE GENOMIC DNA]</scope>
    <source>
        <strain evidence="2 3">BMG 8361</strain>
    </source>
</reference>
<dbReference type="SUPFAM" id="SSF103642">
    <property type="entry name" value="Sec-C motif"/>
    <property type="match status" value="1"/>
</dbReference>
<gene>
    <name evidence="2" type="ORF">U6N30_23710</name>
</gene>
<dbReference type="Proteomes" id="UP001324287">
    <property type="component" value="Chromosome"/>
</dbReference>
<feature type="region of interest" description="Disordered" evidence="1">
    <location>
        <begin position="184"/>
        <end position="216"/>
    </location>
</feature>
<name>A0ABZ1BB60_9ACTN</name>
<keyword evidence="3" id="KW-1185">Reference proteome</keyword>
<proteinExistence type="predicted"/>
<organism evidence="2 3">
    <name type="scientific">Blastococcus brunescens</name>
    <dbReference type="NCBI Taxonomy" id="1564165"/>
    <lineage>
        <taxon>Bacteria</taxon>
        <taxon>Bacillati</taxon>
        <taxon>Actinomycetota</taxon>
        <taxon>Actinomycetes</taxon>
        <taxon>Geodermatophilales</taxon>
        <taxon>Geodermatophilaceae</taxon>
        <taxon>Blastococcus</taxon>
    </lineage>
</organism>
<dbReference type="Gene3D" id="3.10.450.50">
    <property type="match status" value="1"/>
</dbReference>